<keyword evidence="5" id="KW-1185">Reference proteome</keyword>
<feature type="compositionally biased region" description="Basic residues" evidence="2">
    <location>
        <begin position="348"/>
        <end position="359"/>
    </location>
</feature>
<feature type="compositionally biased region" description="Low complexity" evidence="2">
    <location>
        <begin position="173"/>
        <end position="198"/>
    </location>
</feature>
<dbReference type="InterPro" id="IPR048743">
    <property type="entry name" value="AME1"/>
</dbReference>
<evidence type="ECO:0000259" key="3">
    <source>
        <dbReference type="Pfam" id="PF20994"/>
    </source>
</evidence>
<protein>
    <recommendedName>
        <fullName evidence="3">Inner kinetochore subunit AME1 domain-containing protein</fullName>
    </recommendedName>
</protein>
<feature type="compositionally biased region" description="Polar residues" evidence="2">
    <location>
        <begin position="82"/>
        <end position="95"/>
    </location>
</feature>
<evidence type="ECO:0000313" key="4">
    <source>
        <dbReference type="EMBL" id="KAK6347249.1"/>
    </source>
</evidence>
<feature type="compositionally biased region" description="Polar residues" evidence="2">
    <location>
        <begin position="118"/>
        <end position="127"/>
    </location>
</feature>
<feature type="compositionally biased region" description="Acidic residues" evidence="2">
    <location>
        <begin position="370"/>
        <end position="391"/>
    </location>
</feature>
<feature type="compositionally biased region" description="Polar residues" evidence="2">
    <location>
        <begin position="199"/>
        <end position="210"/>
    </location>
</feature>
<keyword evidence="1" id="KW-0175">Coiled coil</keyword>
<evidence type="ECO:0000256" key="1">
    <source>
        <dbReference type="SAM" id="Coils"/>
    </source>
</evidence>
<feature type="compositionally biased region" description="Polar residues" evidence="2">
    <location>
        <begin position="61"/>
        <end position="71"/>
    </location>
</feature>
<sequence length="689" mass="75857">MSEITRQRHEERMAERRRGAGNRVVTQTFGFDLPLIIATPPAVRAQKAAEKADKAEPVIEQPTTAADTLQPVSEAPARRQSSRLSRGNSVVSATPVQDVVAESEGSSRKRRRLSTRSPAGTASTRRSASMRIEATPDIASNGRPTPEITTTEVDPDPIPSEPARNTPVVRSTPRVSARRSLAPPASSVGLSSPSPLSAESTNPHANSSVSPEPLRFIPDPPDSEIAITPEAAKTPIDTTILSTPLAAATGLRTSRRKSSKPAVAAATPVPGGKRRRQPSPDKFLTPAKGASPELESRDDGDPDVSVDQIGQETMSTSKLANGRIEPESEPEPEPEVTNETIEPVQPAPKRRGRKPKAKKPSMEIPVEEIPIPEEEAVLSDVEPEVAEESYDQEPVNRQPTDVEGDIDDEVIEEELEEELEEEPEEEEVVDEPSTSKRPRKRNANAPQRPRPPGKSKRRDENGEPKETFDITVYRIPKDADHNFKFPQNPNNIDIINEFLLEIIDKQLKTLSLRKNDEKNREEKARMRIREAVVANFSSELENRMIGMASKADNIKMKSVELRRLQREKMQLRDELMRIRESREDVARQMDAVRKNHEEGSEKANRQQFLNDTLKQIGAVLEQGARASAARKEDPVPATPSLDALLATVTEDLCGPGEDGISSGGKGILEQVKEMNRFLAAATEALRNGR</sequence>
<feature type="compositionally biased region" description="Polar residues" evidence="2">
    <location>
        <begin position="308"/>
        <end position="319"/>
    </location>
</feature>
<dbReference type="Proteomes" id="UP001375240">
    <property type="component" value="Unassembled WGS sequence"/>
</dbReference>
<dbReference type="EMBL" id="JAVHNQ010000005">
    <property type="protein sequence ID" value="KAK6347249.1"/>
    <property type="molecule type" value="Genomic_DNA"/>
</dbReference>
<organism evidence="4 5">
    <name type="scientific">Orbilia brochopaga</name>
    <dbReference type="NCBI Taxonomy" id="3140254"/>
    <lineage>
        <taxon>Eukaryota</taxon>
        <taxon>Fungi</taxon>
        <taxon>Dikarya</taxon>
        <taxon>Ascomycota</taxon>
        <taxon>Pezizomycotina</taxon>
        <taxon>Orbiliomycetes</taxon>
        <taxon>Orbiliales</taxon>
        <taxon>Orbiliaceae</taxon>
        <taxon>Orbilia</taxon>
    </lineage>
</organism>
<feature type="compositionally biased region" description="Basic and acidic residues" evidence="2">
    <location>
        <begin position="457"/>
        <end position="468"/>
    </location>
</feature>
<feature type="coiled-coil region" evidence="1">
    <location>
        <begin position="554"/>
        <end position="588"/>
    </location>
</feature>
<feature type="region of interest" description="Disordered" evidence="2">
    <location>
        <begin position="42"/>
        <end position="469"/>
    </location>
</feature>
<reference evidence="4 5" key="1">
    <citation type="submission" date="2019-10" db="EMBL/GenBank/DDBJ databases">
        <authorList>
            <person name="Palmer J.M."/>
        </authorList>
    </citation>
    <scope>NUCLEOTIDE SEQUENCE [LARGE SCALE GENOMIC DNA]</scope>
    <source>
        <strain evidence="4 5">TWF696</strain>
    </source>
</reference>
<dbReference type="Pfam" id="PF20994">
    <property type="entry name" value="CENPU"/>
    <property type="match status" value="1"/>
</dbReference>
<dbReference type="AlphaFoldDB" id="A0AAV9UV54"/>
<feature type="domain" description="Inner kinetochore subunit AME1" evidence="3">
    <location>
        <begin position="490"/>
        <end position="678"/>
    </location>
</feature>
<feature type="region of interest" description="Disordered" evidence="2">
    <location>
        <begin position="1"/>
        <end position="24"/>
    </location>
</feature>
<gene>
    <name evidence="4" type="ORF">TWF696_007321</name>
</gene>
<feature type="compositionally biased region" description="Basic and acidic residues" evidence="2">
    <location>
        <begin position="47"/>
        <end position="57"/>
    </location>
</feature>
<evidence type="ECO:0000256" key="2">
    <source>
        <dbReference type="SAM" id="MobiDB-lite"/>
    </source>
</evidence>
<comment type="caution">
    <text evidence="4">The sequence shown here is derived from an EMBL/GenBank/DDBJ whole genome shotgun (WGS) entry which is preliminary data.</text>
</comment>
<proteinExistence type="predicted"/>
<accession>A0AAV9UV54</accession>
<feature type="compositionally biased region" description="Basic and acidic residues" evidence="2">
    <location>
        <begin position="1"/>
        <end position="18"/>
    </location>
</feature>
<feature type="compositionally biased region" description="Acidic residues" evidence="2">
    <location>
        <begin position="327"/>
        <end position="336"/>
    </location>
</feature>
<evidence type="ECO:0000313" key="5">
    <source>
        <dbReference type="Proteomes" id="UP001375240"/>
    </source>
</evidence>
<feature type="compositionally biased region" description="Acidic residues" evidence="2">
    <location>
        <begin position="402"/>
        <end position="430"/>
    </location>
</feature>
<name>A0AAV9UV54_9PEZI</name>
<feature type="compositionally biased region" description="Low complexity" evidence="2">
    <location>
        <begin position="260"/>
        <end position="271"/>
    </location>
</feature>